<evidence type="ECO:0000259" key="5">
    <source>
        <dbReference type="SMART" id="SM00903"/>
    </source>
</evidence>
<evidence type="ECO:0000256" key="1">
    <source>
        <dbReference type="ARBA" id="ARBA00001917"/>
    </source>
</evidence>
<evidence type="ECO:0000313" key="6">
    <source>
        <dbReference type="EMBL" id="KAI0305575.1"/>
    </source>
</evidence>
<evidence type="ECO:0000313" key="7">
    <source>
        <dbReference type="Proteomes" id="UP001203297"/>
    </source>
</evidence>
<keyword evidence="7" id="KW-1185">Reference proteome</keyword>
<dbReference type="Pfam" id="PF01613">
    <property type="entry name" value="Flavin_Reduct"/>
    <property type="match status" value="1"/>
</dbReference>
<dbReference type="InterPro" id="IPR002563">
    <property type="entry name" value="Flavin_Rdtase-like_dom"/>
</dbReference>
<evidence type="ECO:0000256" key="4">
    <source>
        <dbReference type="ARBA" id="ARBA00038054"/>
    </source>
</evidence>
<comment type="caution">
    <text evidence="6">The sequence shown here is derived from an EMBL/GenBank/DDBJ whole genome shotgun (WGS) entry which is preliminary data.</text>
</comment>
<proteinExistence type="inferred from homology"/>
<dbReference type="SMART" id="SM00903">
    <property type="entry name" value="Flavin_Reduct"/>
    <property type="match status" value="1"/>
</dbReference>
<dbReference type="Proteomes" id="UP001203297">
    <property type="component" value="Unassembled WGS sequence"/>
</dbReference>
<evidence type="ECO:0000256" key="3">
    <source>
        <dbReference type="ARBA" id="ARBA00022643"/>
    </source>
</evidence>
<reference evidence="6" key="1">
    <citation type="journal article" date="2022" name="New Phytol.">
        <title>Evolutionary transition to the ectomycorrhizal habit in the genomes of a hyperdiverse lineage of mushroom-forming fungi.</title>
        <authorList>
            <person name="Looney B."/>
            <person name="Miyauchi S."/>
            <person name="Morin E."/>
            <person name="Drula E."/>
            <person name="Courty P.E."/>
            <person name="Kohler A."/>
            <person name="Kuo A."/>
            <person name="LaButti K."/>
            <person name="Pangilinan J."/>
            <person name="Lipzen A."/>
            <person name="Riley R."/>
            <person name="Andreopoulos W."/>
            <person name="He G."/>
            <person name="Johnson J."/>
            <person name="Nolan M."/>
            <person name="Tritt A."/>
            <person name="Barry K.W."/>
            <person name="Grigoriev I.V."/>
            <person name="Nagy L.G."/>
            <person name="Hibbett D."/>
            <person name="Henrissat B."/>
            <person name="Matheny P.B."/>
            <person name="Labbe J."/>
            <person name="Martin F.M."/>
        </authorList>
    </citation>
    <scope>NUCLEOTIDE SEQUENCE</scope>
    <source>
        <strain evidence="6">BPL690</strain>
    </source>
</reference>
<dbReference type="AlphaFoldDB" id="A0AAD4M8S8"/>
<feature type="domain" description="Flavin reductase like" evidence="5">
    <location>
        <begin position="75"/>
        <end position="233"/>
    </location>
</feature>
<dbReference type="GO" id="GO:0010181">
    <property type="term" value="F:FMN binding"/>
    <property type="evidence" value="ECO:0007669"/>
    <property type="project" value="InterPro"/>
</dbReference>
<comment type="cofactor">
    <cofactor evidence="1">
        <name>FMN</name>
        <dbReference type="ChEBI" id="CHEBI:58210"/>
    </cofactor>
</comment>
<dbReference type="SUPFAM" id="SSF50475">
    <property type="entry name" value="FMN-binding split barrel"/>
    <property type="match status" value="1"/>
</dbReference>
<comment type="similarity">
    <text evidence="4">Belongs to the flavoredoxin family.</text>
</comment>
<dbReference type="PANTHER" id="PTHR33798:SF5">
    <property type="entry name" value="FLAVIN REDUCTASE LIKE DOMAIN-CONTAINING PROTEIN"/>
    <property type="match status" value="1"/>
</dbReference>
<protein>
    <recommendedName>
        <fullName evidence="5">Flavin reductase like domain-containing protein</fullName>
    </recommendedName>
</protein>
<name>A0AAD4M8S8_9AGAM</name>
<keyword evidence="2" id="KW-0285">Flavoprotein</keyword>
<dbReference type="EMBL" id="WTXG01000005">
    <property type="protein sequence ID" value="KAI0305575.1"/>
    <property type="molecule type" value="Genomic_DNA"/>
</dbReference>
<accession>A0AAD4M8S8</accession>
<organism evidence="6 7">
    <name type="scientific">Multifurca ochricompacta</name>
    <dbReference type="NCBI Taxonomy" id="376703"/>
    <lineage>
        <taxon>Eukaryota</taxon>
        <taxon>Fungi</taxon>
        <taxon>Dikarya</taxon>
        <taxon>Basidiomycota</taxon>
        <taxon>Agaricomycotina</taxon>
        <taxon>Agaricomycetes</taxon>
        <taxon>Russulales</taxon>
        <taxon>Russulaceae</taxon>
        <taxon>Multifurca</taxon>
    </lineage>
</organism>
<dbReference type="InterPro" id="IPR012349">
    <property type="entry name" value="Split_barrel_FMN-bd"/>
</dbReference>
<evidence type="ECO:0000256" key="2">
    <source>
        <dbReference type="ARBA" id="ARBA00022630"/>
    </source>
</evidence>
<keyword evidence="3" id="KW-0288">FMN</keyword>
<gene>
    <name evidence="6" type="ORF">B0F90DRAFT_1624966</name>
</gene>
<dbReference type="PANTHER" id="PTHR33798">
    <property type="entry name" value="FLAVOPROTEIN OXYGENASE"/>
    <property type="match status" value="1"/>
</dbReference>
<sequence length="274" mass="30255">MGSNSGPPSGKPKLAPFAEVHPFRLTEPPNARWKVGDGLSNTSLGKKWKNDEKQGWKTWEMAKTSPSDATQILNSTVIPRPIAFVSTLSTENSPNLAPFRYDLCLVSYNPPIISVSFRLAPRQPKNTRDNILATKEFVVNLISEPFIEAANETSVEAPANVSEWDVSGLTQESSVHVKPPRVKESAVSLECELFHSQDIFPDGIMVPSATLILGRVKYVHVRNSVLQPDGLRADPAKLRPTSRIGGQTYARLGEGFDLKRPEWSCVKQVLRAKL</sequence>
<dbReference type="Gene3D" id="2.30.110.10">
    <property type="entry name" value="Electron Transport, Fmn-binding Protein, Chain A"/>
    <property type="match status" value="1"/>
</dbReference>